<sequence>MNSQSRITAIGTYVPDQILSNNDLEKKEN</sequence>
<name>A0A1S9TY52_BACCE</name>
<protein>
    <submittedName>
        <fullName evidence="1">3-oxoacyl-ACP synthase</fullName>
    </submittedName>
</protein>
<dbReference type="AlphaFoldDB" id="A0A1S9TY52"/>
<comment type="caution">
    <text evidence="1">The sequence shown here is derived from an EMBL/GenBank/DDBJ whole genome shotgun (WGS) entry which is preliminary data.</text>
</comment>
<organism evidence="1 2">
    <name type="scientific">Bacillus cereus</name>
    <dbReference type="NCBI Taxonomy" id="1396"/>
    <lineage>
        <taxon>Bacteria</taxon>
        <taxon>Bacillati</taxon>
        <taxon>Bacillota</taxon>
        <taxon>Bacilli</taxon>
        <taxon>Bacillales</taxon>
        <taxon>Bacillaceae</taxon>
        <taxon>Bacillus</taxon>
        <taxon>Bacillus cereus group</taxon>
    </lineage>
</organism>
<evidence type="ECO:0000313" key="1">
    <source>
        <dbReference type="EMBL" id="OOR14847.1"/>
    </source>
</evidence>
<reference evidence="1 2" key="1">
    <citation type="submission" date="2017-01" db="EMBL/GenBank/DDBJ databases">
        <title>Bacillus cereus isolates.</title>
        <authorList>
            <person name="Beno S.M."/>
        </authorList>
    </citation>
    <scope>NUCLEOTIDE SEQUENCE [LARGE SCALE GENOMIC DNA]</scope>
    <source>
        <strain evidence="1 2">FSL H8-0485</strain>
    </source>
</reference>
<dbReference type="EMBL" id="MUAJ01000001">
    <property type="protein sequence ID" value="OOR14847.1"/>
    <property type="molecule type" value="Genomic_DNA"/>
</dbReference>
<accession>A0A1S9TY52</accession>
<dbReference type="Proteomes" id="UP000190906">
    <property type="component" value="Unassembled WGS sequence"/>
</dbReference>
<gene>
    <name evidence="1" type="ORF">BW897_01965</name>
</gene>
<evidence type="ECO:0000313" key="2">
    <source>
        <dbReference type="Proteomes" id="UP000190906"/>
    </source>
</evidence>
<proteinExistence type="predicted"/>